<dbReference type="EMBL" id="LNNH01000010">
    <property type="protein sequence ID" value="KWW22021.1"/>
    <property type="molecule type" value="Genomic_DNA"/>
</dbReference>
<evidence type="ECO:0000313" key="1">
    <source>
        <dbReference type="EMBL" id="KWW22021.1"/>
    </source>
</evidence>
<evidence type="ECO:0000313" key="2">
    <source>
        <dbReference type="Proteomes" id="UP000064189"/>
    </source>
</evidence>
<name>A0A120GQX3_9BACI</name>
<organism evidence="1 2">
    <name type="scientific">Peribacillus simplex</name>
    <dbReference type="NCBI Taxonomy" id="1478"/>
    <lineage>
        <taxon>Bacteria</taxon>
        <taxon>Bacillati</taxon>
        <taxon>Bacillota</taxon>
        <taxon>Bacilli</taxon>
        <taxon>Bacillales</taxon>
        <taxon>Bacillaceae</taxon>
        <taxon>Peribacillus</taxon>
    </lineage>
</organism>
<dbReference type="AlphaFoldDB" id="A0A120GQX3"/>
<proteinExistence type="predicted"/>
<reference evidence="1 2" key="1">
    <citation type="submission" date="2015-11" db="EMBL/GenBank/DDBJ databases">
        <title>Genome Sequence of Bacillus simplex strain VanAntwerpen2.</title>
        <authorList>
            <person name="Couger M.B."/>
        </authorList>
    </citation>
    <scope>NUCLEOTIDE SEQUENCE [LARGE SCALE GENOMIC DNA]</scope>
    <source>
        <strain evidence="1 2">VanAntwerpen02</strain>
    </source>
</reference>
<protein>
    <submittedName>
        <fullName evidence="1">AraC family transcriptional regulator</fullName>
    </submittedName>
</protein>
<comment type="caution">
    <text evidence="1">The sequence shown here is derived from an EMBL/GenBank/DDBJ whole genome shotgun (WGS) entry which is preliminary data.</text>
</comment>
<dbReference type="Proteomes" id="UP000064189">
    <property type="component" value="Unassembled WGS sequence"/>
</dbReference>
<keyword evidence="2" id="KW-1185">Reference proteome</keyword>
<sequence length="236" mass="27201">MTISRKIEVEQLKHAKSELFNKDVLHILNGQAMYEDFKESNLMGNSDYVPFNEAMCVNATTPQVFDQSFIKTRAAGHHESVKNYMGKVIEPLNGLFHNEYTFIVLWFGEDMFCQMNLLTLLSYFEQSGYAGKVLLNSFREDEFKVSQAELTLGTYQSVYQEVLVNHEKPAKKLTPIMDQAIDLYLDMLKANNAVVTYISKNKHLPTSELVNRLFERFPSIGYGDSQYIELIHEVRS</sequence>
<accession>A0A120GQX3</accession>
<gene>
    <name evidence="1" type="ORF">AS888_05970</name>
</gene>